<gene>
    <name evidence="2" type="ORF">Pla175_43230</name>
</gene>
<evidence type="ECO:0000313" key="3">
    <source>
        <dbReference type="Proteomes" id="UP000317429"/>
    </source>
</evidence>
<dbReference type="Gene3D" id="3.40.1580.10">
    <property type="entry name" value="SMI1/KNR4-like"/>
    <property type="match status" value="1"/>
</dbReference>
<dbReference type="EMBL" id="CP036291">
    <property type="protein sequence ID" value="QDU90910.1"/>
    <property type="molecule type" value="Genomic_DNA"/>
</dbReference>
<dbReference type="SMART" id="SM00860">
    <property type="entry name" value="SMI1_KNR4"/>
    <property type="match status" value="1"/>
</dbReference>
<dbReference type="Pfam" id="PF09346">
    <property type="entry name" value="SMI1_KNR4"/>
    <property type="match status" value="1"/>
</dbReference>
<organism evidence="2 3">
    <name type="scientific">Pirellulimonas nuda</name>
    <dbReference type="NCBI Taxonomy" id="2528009"/>
    <lineage>
        <taxon>Bacteria</taxon>
        <taxon>Pseudomonadati</taxon>
        <taxon>Planctomycetota</taxon>
        <taxon>Planctomycetia</taxon>
        <taxon>Pirellulales</taxon>
        <taxon>Lacipirellulaceae</taxon>
        <taxon>Pirellulimonas</taxon>
    </lineage>
</organism>
<feature type="domain" description="Knr4/Smi1-like" evidence="1">
    <location>
        <begin position="17"/>
        <end position="130"/>
    </location>
</feature>
<name>A0A518DHF7_9BACT</name>
<proteinExistence type="predicted"/>
<evidence type="ECO:0000259" key="1">
    <source>
        <dbReference type="SMART" id="SM00860"/>
    </source>
</evidence>
<protein>
    <submittedName>
        <fullName evidence="2">SMI1 / KNR4 family protein</fullName>
    </submittedName>
</protein>
<dbReference type="Proteomes" id="UP000317429">
    <property type="component" value="Chromosome"/>
</dbReference>
<sequence length="139" mass="15019">MGDSQDALLSEFVSTNPSSEEDVLAAEKAFGVTLPQDYRSFLLGRGGGEGFLGEQYLILWNADQIVPYNADYEAETYAPGLLIFGSSGGGEGFAFDLRKQCNDIVAVPFIGMSLKDAKSIAPSFTDFLEKLSQPDAELF</sequence>
<dbReference type="AlphaFoldDB" id="A0A518DHF7"/>
<dbReference type="SUPFAM" id="SSF160631">
    <property type="entry name" value="SMI1/KNR4-like"/>
    <property type="match status" value="1"/>
</dbReference>
<reference evidence="2 3" key="1">
    <citation type="submission" date="2019-02" db="EMBL/GenBank/DDBJ databases">
        <title>Deep-cultivation of Planctomycetes and their phenomic and genomic characterization uncovers novel biology.</title>
        <authorList>
            <person name="Wiegand S."/>
            <person name="Jogler M."/>
            <person name="Boedeker C."/>
            <person name="Pinto D."/>
            <person name="Vollmers J."/>
            <person name="Rivas-Marin E."/>
            <person name="Kohn T."/>
            <person name="Peeters S.H."/>
            <person name="Heuer A."/>
            <person name="Rast P."/>
            <person name="Oberbeckmann S."/>
            <person name="Bunk B."/>
            <person name="Jeske O."/>
            <person name="Meyerdierks A."/>
            <person name="Storesund J.E."/>
            <person name="Kallscheuer N."/>
            <person name="Luecker S."/>
            <person name="Lage O.M."/>
            <person name="Pohl T."/>
            <person name="Merkel B.J."/>
            <person name="Hornburger P."/>
            <person name="Mueller R.-W."/>
            <person name="Bruemmer F."/>
            <person name="Labrenz M."/>
            <person name="Spormann A.M."/>
            <person name="Op den Camp H."/>
            <person name="Overmann J."/>
            <person name="Amann R."/>
            <person name="Jetten M.S.M."/>
            <person name="Mascher T."/>
            <person name="Medema M.H."/>
            <person name="Devos D.P."/>
            <person name="Kaster A.-K."/>
            <person name="Ovreas L."/>
            <person name="Rohde M."/>
            <person name="Galperin M.Y."/>
            <person name="Jogler C."/>
        </authorList>
    </citation>
    <scope>NUCLEOTIDE SEQUENCE [LARGE SCALE GENOMIC DNA]</scope>
    <source>
        <strain evidence="2 3">Pla175</strain>
    </source>
</reference>
<keyword evidence="3" id="KW-1185">Reference proteome</keyword>
<accession>A0A518DHF7</accession>
<dbReference type="InterPro" id="IPR037883">
    <property type="entry name" value="Knr4/Smi1-like_sf"/>
</dbReference>
<dbReference type="InterPro" id="IPR018958">
    <property type="entry name" value="Knr4/Smi1-like_dom"/>
</dbReference>
<dbReference type="KEGG" id="pnd:Pla175_43230"/>
<evidence type="ECO:0000313" key="2">
    <source>
        <dbReference type="EMBL" id="QDU90910.1"/>
    </source>
</evidence>
<dbReference type="RefSeq" id="WP_197527039.1">
    <property type="nucleotide sequence ID" value="NZ_CP036291.1"/>
</dbReference>